<protein>
    <submittedName>
        <fullName evidence="3">Uncharacterized XB5740036</fullName>
    </submittedName>
</protein>
<evidence type="ECO:0000256" key="1">
    <source>
        <dbReference type="ARBA" id="ARBA00009176"/>
    </source>
</evidence>
<evidence type="ECO:0000259" key="2">
    <source>
        <dbReference type="Pfam" id="PF01156"/>
    </source>
</evidence>
<dbReference type="CDD" id="cd02649">
    <property type="entry name" value="nuc_hydro_CeIAG"/>
    <property type="match status" value="1"/>
</dbReference>
<dbReference type="AlphaFoldDB" id="A0A6I8PX76"/>
<reference evidence="3" key="2">
    <citation type="submission" date="2020-05" db="UniProtKB">
        <authorList>
            <consortium name="Ensembl"/>
        </authorList>
    </citation>
    <scope>IDENTIFICATION</scope>
</reference>
<dbReference type="InParanoid" id="A0A6I8PX76"/>
<dbReference type="InterPro" id="IPR036452">
    <property type="entry name" value="Ribo_hydro-like"/>
</dbReference>
<dbReference type="InterPro" id="IPR001910">
    <property type="entry name" value="Inosine/uridine_hydrolase_dom"/>
</dbReference>
<dbReference type="SUPFAM" id="SSF53590">
    <property type="entry name" value="Nucleoside hydrolase"/>
    <property type="match status" value="1"/>
</dbReference>
<dbReference type="GO" id="GO:0016799">
    <property type="term" value="F:hydrolase activity, hydrolyzing N-glycosyl compounds"/>
    <property type="evidence" value="ECO:0007669"/>
    <property type="project" value="InterPro"/>
</dbReference>
<reference evidence="3" key="1">
    <citation type="journal article" date="2010" name="Science">
        <title>The genome of the Western clawed frog Xenopus tropicalis.</title>
        <authorList>
            <person name="Hellsten U."/>
            <person name="Harland R.M."/>
            <person name="Gilchrist M.J."/>
            <person name="Hendrix D."/>
            <person name="Jurka J."/>
            <person name="Kapitonov V."/>
            <person name="Ovcharenko I."/>
            <person name="Putnam N.H."/>
            <person name="Shu S."/>
            <person name="Taher L."/>
            <person name="Blitz I.L."/>
            <person name="Blumberg B."/>
            <person name="Dichmann D.S."/>
            <person name="Dubchak I."/>
            <person name="Amaya E."/>
            <person name="Detter J.C."/>
            <person name="Fletcher R."/>
            <person name="Gerhard D.S."/>
            <person name="Goodstein D."/>
            <person name="Graves T."/>
            <person name="Grigoriev I.V."/>
            <person name="Grimwood J."/>
            <person name="Kawashima T."/>
            <person name="Lindquist E."/>
            <person name="Lucas S.M."/>
            <person name="Mead P.E."/>
            <person name="Mitros T."/>
            <person name="Ogino H."/>
            <person name="Ohta Y."/>
            <person name="Poliakov A.V."/>
            <person name="Pollet N."/>
            <person name="Robert J."/>
            <person name="Salamov A."/>
            <person name="Sater A.K."/>
            <person name="Schmutz J."/>
            <person name="Terry A."/>
            <person name="Vize P.D."/>
            <person name="Warren W.C."/>
            <person name="Wells D."/>
            <person name="Wills A."/>
            <person name="Wilson R.K."/>
            <person name="Zimmerman L.B."/>
            <person name="Zorn A.M."/>
            <person name="Grainger R."/>
            <person name="Grammer T."/>
            <person name="Khokha M.K."/>
            <person name="Richardson P.M."/>
            <person name="Rokhsar D.S."/>
        </authorList>
    </citation>
    <scope>NUCLEOTIDE SEQUENCE [LARGE SCALE GENOMIC DNA]</scope>
    <source>
        <strain evidence="3">Nigerian</strain>
    </source>
</reference>
<evidence type="ECO:0000313" key="3">
    <source>
        <dbReference type="Ensembl" id="ENSXETP00000060483"/>
    </source>
</evidence>
<comment type="similarity">
    <text evidence="1">Belongs to the IUNH family.</text>
</comment>
<dbReference type="Gene3D" id="3.90.245.10">
    <property type="entry name" value="Ribonucleoside hydrolase-like"/>
    <property type="match status" value="1"/>
</dbReference>
<gene>
    <name evidence="3" type="primary">XB5740036</name>
</gene>
<dbReference type="PANTHER" id="PTHR46190:SF2">
    <property type="entry name" value="MGC116488 PROTEIN"/>
    <property type="match status" value="1"/>
</dbReference>
<dbReference type="Ensembl" id="ENSXETT00000064130">
    <property type="protein sequence ID" value="ENSXETP00000060483"/>
    <property type="gene ID" value="ENSXETG00000030683"/>
</dbReference>
<dbReference type="GeneTree" id="ENSGT00940000164275"/>
<dbReference type="Bgee" id="ENSXETG00000030683">
    <property type="expression patterns" value="Expressed in skin of body and 8 other cell types or tissues"/>
</dbReference>
<sequence>MLLGAVLCAGQYCKFQLNQIELQIHEDSPLSFSMSHCEQQQKAAMASKKKLLLIDVDCGTDDAQAIMMAIAAPNIHILGITCVEGNTSLNNVCKNVLRVLKLCNRLDIPVFRGAGKPILGEAIHASDFHGSDGLGDVPDPNAPGLDLIQKEYAVDALKRIVSKHPEQISLIATGPLTNLALAVRTDSTFPQKLKALFIMGGNMESRGNTTACGEFNFLADPEAAYVVLNEFTCKTYIATWEHTCYYKLPWEWYDQWVSRGTKKADFIKKIYAHSLQYSRNNEKEIKALVGGPGFVSCDSYAMAAAIDESTVTNVIECGVTVEMCGKFTRGMMVLDLIDSLKKQNKALIMNGCDMEKFKALMEASVK</sequence>
<dbReference type="PANTHER" id="PTHR46190">
    <property type="entry name" value="SI:CH211-201H21.5-RELATED"/>
    <property type="match status" value="1"/>
</dbReference>
<dbReference type="InterPro" id="IPR052775">
    <property type="entry name" value="IUN_hydrolase"/>
</dbReference>
<organism evidence="3">
    <name type="scientific">Xenopus tropicalis</name>
    <name type="common">Western clawed frog</name>
    <name type="synonym">Silurana tropicalis</name>
    <dbReference type="NCBI Taxonomy" id="8364"/>
    <lineage>
        <taxon>Eukaryota</taxon>
        <taxon>Metazoa</taxon>
        <taxon>Chordata</taxon>
        <taxon>Craniata</taxon>
        <taxon>Vertebrata</taxon>
        <taxon>Euteleostomi</taxon>
        <taxon>Amphibia</taxon>
        <taxon>Batrachia</taxon>
        <taxon>Anura</taxon>
        <taxon>Pipoidea</taxon>
        <taxon>Pipidae</taxon>
        <taxon>Xenopodinae</taxon>
        <taxon>Xenopus</taxon>
        <taxon>Silurana</taxon>
    </lineage>
</organism>
<feature type="domain" description="Inosine/uridine-preferring nucleoside hydrolase" evidence="2">
    <location>
        <begin position="52"/>
        <end position="358"/>
    </location>
</feature>
<dbReference type="Pfam" id="PF01156">
    <property type="entry name" value="IU_nuc_hydro"/>
    <property type="match status" value="1"/>
</dbReference>
<proteinExistence type="inferred from homology"/>
<accession>A0A6I8PX76</accession>
<name>A0A6I8PX76_XENTR</name>